<dbReference type="Proteomes" id="UP001148838">
    <property type="component" value="Unassembled WGS sequence"/>
</dbReference>
<dbReference type="InterPro" id="IPR036728">
    <property type="entry name" value="PBP_GOBP_sf"/>
</dbReference>
<dbReference type="SUPFAM" id="SSF47565">
    <property type="entry name" value="Insect pheromone/odorant-binding proteins"/>
    <property type="match status" value="1"/>
</dbReference>
<evidence type="ECO:0000313" key="5">
    <source>
        <dbReference type="Proteomes" id="UP001148838"/>
    </source>
</evidence>
<evidence type="ECO:0000256" key="1">
    <source>
        <dbReference type="ARBA" id="ARBA00004613"/>
    </source>
</evidence>
<sequence length="331" mass="38123">MGNACYYSVEKLLSTCLLSKNLKVRIYKTVILPVVLYGCETWTLTLREEQRLRVFEDKVLRKIFGAKRDEVTGEWRKLHNAELHALYTSPDIIRNIKSRRLRWAGHVARMGDSEMHIESFTSNAFASVHHRVARALEDRIPTKCCGKDELVLTDRNREMMKECEPEGMNDDHFTNNGASACWMECMANKEGLLDSDGYVMKENFLNIYFKHYTDSSLKEATEKAIHKCLDASNNKAKELGPEEMDGKKCNRAAFISTLCVRHKVEGECPAEERIEIELRKSVTRKLREELRNAEFESWKVMPGRGRDVELYSQVPKANAWIFNKSGLSASE</sequence>
<dbReference type="Gene3D" id="1.10.238.270">
    <property type="match status" value="1"/>
</dbReference>
<dbReference type="Pfam" id="PF01395">
    <property type="entry name" value="PBP_GOBP"/>
    <property type="match status" value="1"/>
</dbReference>
<comment type="caution">
    <text evidence="4">The sequence shown here is derived from an EMBL/GenBank/DDBJ whole genome shotgun (WGS) entry which is preliminary data.</text>
</comment>
<dbReference type="InterPro" id="IPR006170">
    <property type="entry name" value="PBP/GOBP"/>
</dbReference>
<organism evidence="4 5">
    <name type="scientific">Periplaneta americana</name>
    <name type="common">American cockroach</name>
    <name type="synonym">Blatta americana</name>
    <dbReference type="NCBI Taxonomy" id="6978"/>
    <lineage>
        <taxon>Eukaryota</taxon>
        <taxon>Metazoa</taxon>
        <taxon>Ecdysozoa</taxon>
        <taxon>Arthropoda</taxon>
        <taxon>Hexapoda</taxon>
        <taxon>Insecta</taxon>
        <taxon>Pterygota</taxon>
        <taxon>Neoptera</taxon>
        <taxon>Polyneoptera</taxon>
        <taxon>Dictyoptera</taxon>
        <taxon>Blattodea</taxon>
        <taxon>Blattoidea</taxon>
        <taxon>Blattidae</taxon>
        <taxon>Blattinae</taxon>
        <taxon>Periplaneta</taxon>
    </lineage>
</organism>
<proteinExistence type="inferred from homology"/>
<evidence type="ECO:0000256" key="2">
    <source>
        <dbReference type="ARBA" id="ARBA00008098"/>
    </source>
</evidence>
<accession>A0ABQ8TSS4</accession>
<dbReference type="CDD" id="cd23992">
    <property type="entry name" value="PBP_GOBP"/>
    <property type="match status" value="1"/>
</dbReference>
<comment type="subcellular location">
    <subcellularLocation>
        <location evidence="1">Secreted</location>
    </subcellularLocation>
</comment>
<keyword evidence="3" id="KW-0964">Secreted</keyword>
<comment type="similarity">
    <text evidence="2">Belongs to the PBP/GOBP family.</text>
</comment>
<evidence type="ECO:0000256" key="3">
    <source>
        <dbReference type="ARBA" id="ARBA00022525"/>
    </source>
</evidence>
<dbReference type="EMBL" id="JAJSOF020000003">
    <property type="protein sequence ID" value="KAJ4448908.1"/>
    <property type="molecule type" value="Genomic_DNA"/>
</dbReference>
<gene>
    <name evidence="4" type="ORF">ANN_00300</name>
</gene>
<keyword evidence="5" id="KW-1185">Reference proteome</keyword>
<dbReference type="InterPro" id="IPR052295">
    <property type="entry name" value="Odorant-binding_protein"/>
</dbReference>
<reference evidence="4 5" key="1">
    <citation type="journal article" date="2022" name="Allergy">
        <title>Genome assembly and annotation of Periplaneta americana reveal a comprehensive cockroach allergen profile.</title>
        <authorList>
            <person name="Wang L."/>
            <person name="Xiong Q."/>
            <person name="Saelim N."/>
            <person name="Wang L."/>
            <person name="Nong W."/>
            <person name="Wan A.T."/>
            <person name="Shi M."/>
            <person name="Liu X."/>
            <person name="Cao Q."/>
            <person name="Hui J.H.L."/>
            <person name="Sookrung N."/>
            <person name="Leung T.F."/>
            <person name="Tungtrongchitr A."/>
            <person name="Tsui S.K.W."/>
        </authorList>
    </citation>
    <scope>NUCLEOTIDE SEQUENCE [LARGE SCALE GENOMIC DNA]</scope>
    <source>
        <strain evidence="4">PWHHKU_190912</strain>
    </source>
</reference>
<protein>
    <submittedName>
        <fullName evidence="4">Uncharacterized protein</fullName>
    </submittedName>
</protein>
<dbReference type="PANTHER" id="PTHR21066">
    <property type="entry name" value="ODORANT-BINDING PROTEIN 59A-RELATED"/>
    <property type="match status" value="1"/>
</dbReference>
<evidence type="ECO:0000313" key="4">
    <source>
        <dbReference type="EMBL" id="KAJ4448908.1"/>
    </source>
</evidence>
<name>A0ABQ8TSS4_PERAM</name>